<dbReference type="SUPFAM" id="SSF54427">
    <property type="entry name" value="NTF2-like"/>
    <property type="match status" value="1"/>
</dbReference>
<dbReference type="InterPro" id="IPR037401">
    <property type="entry name" value="SnoaL-like"/>
</dbReference>
<dbReference type="Proteomes" id="UP000812013">
    <property type="component" value="Unassembled WGS sequence"/>
</dbReference>
<evidence type="ECO:0000259" key="1">
    <source>
        <dbReference type="Pfam" id="PF13577"/>
    </source>
</evidence>
<protein>
    <submittedName>
        <fullName evidence="2">Nuclear transport factor 2 family protein</fullName>
    </submittedName>
</protein>
<reference evidence="2 3" key="1">
    <citation type="submission" date="2019-12" db="EMBL/GenBank/DDBJ databases">
        <title>Genome sequence of Streptomyces bambusae.</title>
        <authorList>
            <person name="Bansal K."/>
            <person name="Choksket S."/>
            <person name="Korpole S."/>
            <person name="Patil P.B."/>
        </authorList>
    </citation>
    <scope>NUCLEOTIDE SEQUENCE [LARGE SCALE GENOMIC DNA]</scope>
    <source>
        <strain evidence="2 3">SK60</strain>
    </source>
</reference>
<gene>
    <name evidence="2" type="ORF">GPJ59_18820</name>
</gene>
<organism evidence="2 3">
    <name type="scientific">Streptomyces bambusae</name>
    <dbReference type="NCBI Taxonomy" id="1550616"/>
    <lineage>
        <taxon>Bacteria</taxon>
        <taxon>Bacillati</taxon>
        <taxon>Actinomycetota</taxon>
        <taxon>Actinomycetes</taxon>
        <taxon>Kitasatosporales</taxon>
        <taxon>Streptomycetaceae</taxon>
        <taxon>Streptomyces</taxon>
    </lineage>
</organism>
<evidence type="ECO:0000313" key="2">
    <source>
        <dbReference type="EMBL" id="MBW5483877.1"/>
    </source>
</evidence>
<sequence length="150" mass="16381">MTTTDAVVPGAVWSAALHAEVQQFYAYQMQRLDLGEAEDWSLTFTEDAVFDVPTLAEPVRGRAGLVASVRRARAELAATGERHRHFMGMADVRPRADGTVGVRSYAIVYASRPGGASRVHRVCVCEDVLVRGADGALRVRARQVTRDDLP</sequence>
<dbReference type="InterPro" id="IPR032710">
    <property type="entry name" value="NTF2-like_dom_sf"/>
</dbReference>
<dbReference type="RefSeq" id="WP_219668360.1">
    <property type="nucleotide sequence ID" value="NZ_WTFF01000128.1"/>
</dbReference>
<keyword evidence="3" id="KW-1185">Reference proteome</keyword>
<dbReference type="EMBL" id="WTFF01000128">
    <property type="protein sequence ID" value="MBW5483877.1"/>
    <property type="molecule type" value="Genomic_DNA"/>
</dbReference>
<feature type="domain" description="SnoaL-like" evidence="1">
    <location>
        <begin position="16"/>
        <end position="142"/>
    </location>
</feature>
<proteinExistence type="predicted"/>
<accession>A0ABS6Z7Z8</accession>
<dbReference type="Gene3D" id="3.10.450.50">
    <property type="match status" value="1"/>
</dbReference>
<evidence type="ECO:0000313" key="3">
    <source>
        <dbReference type="Proteomes" id="UP000812013"/>
    </source>
</evidence>
<dbReference type="Pfam" id="PF13577">
    <property type="entry name" value="SnoaL_4"/>
    <property type="match status" value="1"/>
</dbReference>
<comment type="caution">
    <text evidence="2">The sequence shown here is derived from an EMBL/GenBank/DDBJ whole genome shotgun (WGS) entry which is preliminary data.</text>
</comment>
<name>A0ABS6Z7Z8_9ACTN</name>